<dbReference type="EMBL" id="PEYE01000014">
    <property type="protein sequence ID" value="PIS38984.1"/>
    <property type="molecule type" value="Genomic_DNA"/>
</dbReference>
<protein>
    <submittedName>
        <fullName evidence="1">Uncharacterized protein</fullName>
    </submittedName>
</protein>
<name>A0A2M6T1C9_9BACT</name>
<evidence type="ECO:0000313" key="1">
    <source>
        <dbReference type="EMBL" id="PIS38984.1"/>
    </source>
</evidence>
<sequence length="224" mass="26072">MDRNGIIALRREGKTYSEIANVLKIPKSTVAWHLRNVKLSKSLQRQLLKKSKEKWRKSITQYNNIYAKVRAKEARLRREGIQKKASEEITGISKKDLLLIGTSLFWAEGSKSHRWRLCLANSDPEIIKVMMKFFREICHIPDEKIKALVHIYPGLNYKKVLTFWTKIAKLPKKNFYKPQTQISRASKRKRDRNTLPYGTLHLTAGNTLITSQVKGWIQGILEKT</sequence>
<evidence type="ECO:0000313" key="2">
    <source>
        <dbReference type="Proteomes" id="UP000229390"/>
    </source>
</evidence>
<proteinExistence type="predicted"/>
<comment type="caution">
    <text evidence="1">The sequence shown here is derived from an EMBL/GenBank/DDBJ whole genome shotgun (WGS) entry which is preliminary data.</text>
</comment>
<dbReference type="AlphaFoldDB" id="A0A2M6T1C9"/>
<dbReference type="Proteomes" id="UP000229390">
    <property type="component" value="Unassembled WGS sequence"/>
</dbReference>
<accession>A0A2M6T1C9</accession>
<organism evidence="1 2">
    <name type="scientific">Candidatus Nealsonbacteria bacterium CG08_land_8_20_14_0_20_43_11</name>
    <dbReference type="NCBI Taxonomy" id="1974706"/>
    <lineage>
        <taxon>Bacteria</taxon>
        <taxon>Candidatus Nealsoniibacteriota</taxon>
    </lineage>
</organism>
<reference evidence="2" key="1">
    <citation type="submission" date="2017-09" db="EMBL/GenBank/DDBJ databases">
        <title>Depth-based differentiation of microbial function through sediment-hosted aquifers and enrichment of novel symbionts in the deep terrestrial subsurface.</title>
        <authorList>
            <person name="Probst A.J."/>
            <person name="Ladd B."/>
            <person name="Jarett J.K."/>
            <person name="Geller-Mcgrath D.E."/>
            <person name="Sieber C.M.K."/>
            <person name="Emerson J.B."/>
            <person name="Anantharaman K."/>
            <person name="Thomas B.C."/>
            <person name="Malmstrom R."/>
            <person name="Stieglmeier M."/>
            <person name="Klingl A."/>
            <person name="Woyke T."/>
            <person name="Ryan C.M."/>
            <person name="Banfield J.F."/>
        </authorList>
    </citation>
    <scope>NUCLEOTIDE SEQUENCE [LARGE SCALE GENOMIC DNA]</scope>
</reference>
<dbReference type="Gene3D" id="1.10.10.10">
    <property type="entry name" value="Winged helix-like DNA-binding domain superfamily/Winged helix DNA-binding domain"/>
    <property type="match status" value="1"/>
</dbReference>
<gene>
    <name evidence="1" type="ORF">COT34_00820</name>
</gene>
<dbReference type="InterPro" id="IPR036388">
    <property type="entry name" value="WH-like_DNA-bd_sf"/>
</dbReference>